<reference evidence="1 2" key="1">
    <citation type="submission" date="2014-09" db="EMBL/GenBank/DDBJ databases">
        <title>Genome sequence of Sinomonas sp. MUSC 117.</title>
        <authorList>
            <person name="Lee L.-H."/>
        </authorList>
    </citation>
    <scope>NUCLEOTIDE SEQUENCE [LARGE SCALE GENOMIC DNA]</scope>
    <source>
        <strain evidence="1 2">MUSC 117</strain>
    </source>
</reference>
<dbReference type="OrthoDB" id="3268119at2"/>
<evidence type="ECO:0000313" key="1">
    <source>
        <dbReference type="EMBL" id="KHL02396.1"/>
    </source>
</evidence>
<keyword evidence="2" id="KW-1185">Reference proteome</keyword>
<dbReference type="Pfam" id="PF02623">
    <property type="entry name" value="FliW"/>
    <property type="match status" value="1"/>
</dbReference>
<dbReference type="GO" id="GO:0044780">
    <property type="term" value="P:bacterial-type flagellum assembly"/>
    <property type="evidence" value="ECO:0007669"/>
    <property type="project" value="InterPro"/>
</dbReference>
<accession>A0A0B2AKQ0</accession>
<dbReference type="STRING" id="1338436.LK10_12365"/>
<dbReference type="InterPro" id="IPR003775">
    <property type="entry name" value="Flagellar_assembly_factor_FliW"/>
</dbReference>
<dbReference type="InterPro" id="IPR024046">
    <property type="entry name" value="Flagellar_assmbl_FliW_dom_sf"/>
</dbReference>
<gene>
    <name evidence="1" type="ORF">LK10_12365</name>
</gene>
<dbReference type="AlphaFoldDB" id="A0A0B2AKQ0"/>
<sequence>MSALTFAEPLPGLAPHTDFTLEAVEGAAGLFSLRPDTAPEIRLFLLDPAVYVPGYAPEISGPCGDLGLGSPEEARVLVVATPGGNGTTVNLMAPVIVNEATGQSAQTILDGQGWPLRMPLG</sequence>
<name>A0A0B2AKQ0_9MICC</name>
<evidence type="ECO:0008006" key="3">
    <source>
        <dbReference type="Google" id="ProtNLM"/>
    </source>
</evidence>
<organism evidence="1 2">
    <name type="scientific">Sinomonas humi</name>
    <dbReference type="NCBI Taxonomy" id="1338436"/>
    <lineage>
        <taxon>Bacteria</taxon>
        <taxon>Bacillati</taxon>
        <taxon>Actinomycetota</taxon>
        <taxon>Actinomycetes</taxon>
        <taxon>Micrococcales</taxon>
        <taxon>Micrococcaceae</taxon>
        <taxon>Sinomonas</taxon>
    </lineage>
</organism>
<dbReference type="RefSeq" id="WP_043124087.1">
    <property type="nucleotide sequence ID" value="NZ_JTDL01000123.1"/>
</dbReference>
<dbReference type="Proteomes" id="UP000030982">
    <property type="component" value="Unassembled WGS sequence"/>
</dbReference>
<protein>
    <recommendedName>
        <fullName evidence="3">Flagellar assembly protein FliW</fullName>
    </recommendedName>
</protein>
<comment type="caution">
    <text evidence="1">The sequence shown here is derived from an EMBL/GenBank/DDBJ whole genome shotgun (WGS) entry which is preliminary data.</text>
</comment>
<evidence type="ECO:0000313" key="2">
    <source>
        <dbReference type="Proteomes" id="UP000030982"/>
    </source>
</evidence>
<proteinExistence type="predicted"/>
<dbReference type="EMBL" id="JTDL01000123">
    <property type="protein sequence ID" value="KHL02396.1"/>
    <property type="molecule type" value="Genomic_DNA"/>
</dbReference>
<dbReference type="SUPFAM" id="SSF141457">
    <property type="entry name" value="BH3618-like"/>
    <property type="match status" value="1"/>
</dbReference>
<dbReference type="Gene3D" id="2.30.290.10">
    <property type="entry name" value="BH3618-like"/>
    <property type="match status" value="1"/>
</dbReference>